<dbReference type="GO" id="GO:0043758">
    <property type="term" value="F:acetate-CoA ligase (ADP-forming) activity"/>
    <property type="evidence" value="ECO:0007669"/>
    <property type="project" value="InterPro"/>
</dbReference>
<evidence type="ECO:0000256" key="3">
    <source>
        <dbReference type="ARBA" id="ARBA00022840"/>
    </source>
</evidence>
<dbReference type="Pfam" id="PF13607">
    <property type="entry name" value="Succ_CoA_lig"/>
    <property type="match status" value="1"/>
</dbReference>
<dbReference type="AlphaFoldDB" id="A0A2N6D1W6"/>
<proteinExistence type="predicted"/>
<dbReference type="InterPro" id="IPR032875">
    <property type="entry name" value="Succ_CoA_lig_flav_dom"/>
</dbReference>
<keyword evidence="1" id="KW-0436">Ligase</keyword>
<sequence length="718" mass="77034">MYNPLEQILAPRSIAVLGASRDAGKRGNLAIRYLQQNQFQGAIYPVHPKETEVLGLACYPTVESLPEAPDLALICTAANTLPELVRRCGSKGIRGAVVLATGFSETGEVGLALENEMVRAARESGLRIIGPNTSGMFNTHCGANLVGYRDLRTGSIGLLSQSGNMALSLVTEGGQHATLGFSTYVGVGNEADVQFHEYLDYFAADPHTRVIVGYVEGLKQGRRFLQSAASICLEKPLVIYLSGRTAVGQQSARSHTGALAGSYEMAKGVMRQAGVLLVERADEILPVASTLASTAEWLPLNGNRVAILADGGGHATIAADALHQLGLSIPSLSETTRQQLRSLLPPAAAINNPVDVAGGTDNHPQLFADCAEVLLADSRIDALLIVGLFGGYALRFSESLAGEERQCAERLARLPGSLGKPLLLQSLYRPLKPEPLRYLESSNIPLLSSIDEAARCLAAVVNYSEAKKRLSIHDQTAAADPSIPVSELIFKVLQAGRSSLYEYEALDALAAYGAKVVVPQVIRDEEGFSDMAPSPPDLRYVMKLVSLDILHKTDAGGVKLDLMRDDFPQAYHEILANALRYQADARIEGVLLVPMAEPGVEVIIGVTQDRQFGPVMMFGLGGVFVEVLRDVVFRTLPLRRADALEMLDGIRGSKVLDGIRGGEPVDRQALVSLMLAVSDLCMNHPEIVELDLNPVLARPGDYCVLDARVLLNPQQEAA</sequence>
<dbReference type="InterPro" id="IPR036291">
    <property type="entry name" value="NAD(P)-bd_dom_sf"/>
</dbReference>
<dbReference type="SUPFAM" id="SSF52210">
    <property type="entry name" value="Succinyl-CoA synthetase domains"/>
    <property type="match status" value="2"/>
</dbReference>
<organism evidence="5 6">
    <name type="scientific">Sedimenticola selenatireducens</name>
    <dbReference type="NCBI Taxonomy" id="191960"/>
    <lineage>
        <taxon>Bacteria</taxon>
        <taxon>Pseudomonadati</taxon>
        <taxon>Pseudomonadota</taxon>
        <taxon>Gammaproteobacteria</taxon>
        <taxon>Chromatiales</taxon>
        <taxon>Sedimenticolaceae</taxon>
        <taxon>Sedimenticola</taxon>
    </lineage>
</organism>
<dbReference type="InterPro" id="IPR051538">
    <property type="entry name" value="Acyl-CoA_Synth/Transferase"/>
</dbReference>
<dbReference type="PANTHER" id="PTHR43334:SF2">
    <property type="entry name" value="ACETATE--COA LIGASE [ADP-FORMING]"/>
    <property type="match status" value="1"/>
</dbReference>
<dbReference type="SMART" id="SM00881">
    <property type="entry name" value="CoA_binding"/>
    <property type="match status" value="1"/>
</dbReference>
<dbReference type="Pfam" id="PF13549">
    <property type="entry name" value="ATP-grasp_5"/>
    <property type="match status" value="1"/>
</dbReference>
<dbReference type="Gene3D" id="3.30.1490.20">
    <property type="entry name" value="ATP-grasp fold, A domain"/>
    <property type="match status" value="1"/>
</dbReference>
<reference evidence="5 6" key="1">
    <citation type="submission" date="2017-11" db="EMBL/GenBank/DDBJ databases">
        <title>Genome-resolved metagenomics identifies genetic mobility, metabolic interactions, and unexpected diversity in perchlorate-reducing communities.</title>
        <authorList>
            <person name="Barnum T.P."/>
            <person name="Figueroa I.A."/>
            <person name="Carlstrom C.I."/>
            <person name="Lucas L.N."/>
            <person name="Engelbrektson A.L."/>
            <person name="Coates J.D."/>
        </authorList>
    </citation>
    <scope>NUCLEOTIDE SEQUENCE [LARGE SCALE GENOMIC DNA]</scope>
    <source>
        <strain evidence="5">BM301</strain>
    </source>
</reference>
<keyword evidence="2" id="KW-0547">Nucleotide-binding</keyword>
<dbReference type="InterPro" id="IPR003781">
    <property type="entry name" value="CoA-bd"/>
</dbReference>
<protein>
    <submittedName>
        <fullName evidence="5">Acetyl-CoA synthetase</fullName>
    </submittedName>
</protein>
<dbReference type="SUPFAM" id="SSF51735">
    <property type="entry name" value="NAD(P)-binding Rossmann-fold domains"/>
    <property type="match status" value="1"/>
</dbReference>
<evidence type="ECO:0000259" key="4">
    <source>
        <dbReference type="SMART" id="SM00881"/>
    </source>
</evidence>
<evidence type="ECO:0000313" key="5">
    <source>
        <dbReference type="EMBL" id="PLX63673.1"/>
    </source>
</evidence>
<evidence type="ECO:0000256" key="1">
    <source>
        <dbReference type="ARBA" id="ARBA00022598"/>
    </source>
</evidence>
<dbReference type="InterPro" id="IPR043938">
    <property type="entry name" value="Ligase_CoA_dom"/>
</dbReference>
<accession>A0A2N6D1W6</accession>
<feature type="domain" description="CoA-binding" evidence="4">
    <location>
        <begin position="8"/>
        <end position="103"/>
    </location>
</feature>
<dbReference type="Gene3D" id="3.30.470.20">
    <property type="entry name" value="ATP-grasp fold, B domain"/>
    <property type="match status" value="1"/>
</dbReference>
<dbReference type="PANTHER" id="PTHR43334">
    <property type="entry name" value="ACETATE--COA LIGASE [ADP-FORMING]"/>
    <property type="match status" value="1"/>
</dbReference>
<comment type="caution">
    <text evidence="5">The sequence shown here is derived from an EMBL/GenBank/DDBJ whole genome shotgun (WGS) entry which is preliminary data.</text>
</comment>
<dbReference type="Pfam" id="PF19045">
    <property type="entry name" value="Ligase_CoA_2"/>
    <property type="match status" value="1"/>
</dbReference>
<dbReference type="GO" id="GO:0005524">
    <property type="term" value="F:ATP binding"/>
    <property type="evidence" value="ECO:0007669"/>
    <property type="project" value="UniProtKB-KW"/>
</dbReference>
<dbReference type="InterPro" id="IPR013815">
    <property type="entry name" value="ATP_grasp_subdomain_1"/>
</dbReference>
<evidence type="ECO:0000313" key="6">
    <source>
        <dbReference type="Proteomes" id="UP000235015"/>
    </source>
</evidence>
<dbReference type="SUPFAM" id="SSF56059">
    <property type="entry name" value="Glutathione synthetase ATP-binding domain-like"/>
    <property type="match status" value="1"/>
</dbReference>
<keyword evidence="3" id="KW-0067">ATP-binding</keyword>
<gene>
    <name evidence="5" type="ORF">C0630_00820</name>
</gene>
<dbReference type="Pfam" id="PF13380">
    <property type="entry name" value="CoA_binding_2"/>
    <property type="match status" value="1"/>
</dbReference>
<dbReference type="Proteomes" id="UP000235015">
    <property type="component" value="Unassembled WGS sequence"/>
</dbReference>
<name>A0A2N6D1W6_9GAMM</name>
<dbReference type="Gene3D" id="3.40.50.720">
    <property type="entry name" value="NAD(P)-binding Rossmann-like Domain"/>
    <property type="match status" value="1"/>
</dbReference>
<dbReference type="EMBL" id="PKUN01000001">
    <property type="protein sequence ID" value="PLX63673.1"/>
    <property type="molecule type" value="Genomic_DNA"/>
</dbReference>
<evidence type="ECO:0000256" key="2">
    <source>
        <dbReference type="ARBA" id="ARBA00022741"/>
    </source>
</evidence>
<dbReference type="STRING" id="1111735.GCA_000428045_03281"/>
<dbReference type="Gene3D" id="3.40.50.261">
    <property type="entry name" value="Succinyl-CoA synthetase domains"/>
    <property type="match status" value="2"/>
</dbReference>
<dbReference type="InterPro" id="IPR016102">
    <property type="entry name" value="Succinyl-CoA_synth-like"/>
</dbReference>